<feature type="compositionally biased region" description="Polar residues" evidence="1">
    <location>
        <begin position="46"/>
        <end position="62"/>
    </location>
</feature>
<evidence type="ECO:0000313" key="2">
    <source>
        <dbReference type="EMBL" id="KAK8885491.1"/>
    </source>
</evidence>
<dbReference type="EMBL" id="JAPFFF010000007">
    <property type="protein sequence ID" value="KAK8885491.1"/>
    <property type="molecule type" value="Genomic_DNA"/>
</dbReference>
<name>A0ABR2K304_9EUKA</name>
<evidence type="ECO:0000256" key="1">
    <source>
        <dbReference type="SAM" id="MobiDB-lite"/>
    </source>
</evidence>
<keyword evidence="3" id="KW-1185">Reference proteome</keyword>
<reference evidence="2 3" key="1">
    <citation type="submission" date="2024-04" db="EMBL/GenBank/DDBJ databases">
        <title>Tritrichomonas musculus Genome.</title>
        <authorList>
            <person name="Alves-Ferreira E."/>
            <person name="Grigg M."/>
            <person name="Lorenzi H."/>
            <person name="Galac M."/>
        </authorList>
    </citation>
    <scope>NUCLEOTIDE SEQUENCE [LARGE SCALE GENOMIC DNA]</scope>
    <source>
        <strain evidence="2 3">EAF2021</strain>
    </source>
</reference>
<proteinExistence type="predicted"/>
<accession>A0ABR2K304</accession>
<evidence type="ECO:0000313" key="3">
    <source>
        <dbReference type="Proteomes" id="UP001470230"/>
    </source>
</evidence>
<gene>
    <name evidence="2" type="ORF">M9Y10_040940</name>
</gene>
<feature type="region of interest" description="Disordered" evidence="1">
    <location>
        <begin position="46"/>
        <end position="77"/>
    </location>
</feature>
<sequence length="77" mass="8670">MSIRKFFLKLLTTRDNGTSVSGVKTDTITGQKLAQEAELLENSKSIPQIITEPQQTSNNIPVENTEEEESIEEKYRA</sequence>
<comment type="caution">
    <text evidence="2">The sequence shown here is derived from an EMBL/GenBank/DDBJ whole genome shotgun (WGS) entry which is preliminary data.</text>
</comment>
<organism evidence="2 3">
    <name type="scientific">Tritrichomonas musculus</name>
    <dbReference type="NCBI Taxonomy" id="1915356"/>
    <lineage>
        <taxon>Eukaryota</taxon>
        <taxon>Metamonada</taxon>
        <taxon>Parabasalia</taxon>
        <taxon>Tritrichomonadida</taxon>
        <taxon>Tritrichomonadidae</taxon>
        <taxon>Tritrichomonas</taxon>
    </lineage>
</organism>
<dbReference type="Proteomes" id="UP001470230">
    <property type="component" value="Unassembled WGS sequence"/>
</dbReference>
<protein>
    <submittedName>
        <fullName evidence="2">Uncharacterized protein</fullName>
    </submittedName>
</protein>